<evidence type="ECO:0000313" key="1">
    <source>
        <dbReference type="EMBL" id="PYH97694.1"/>
    </source>
</evidence>
<dbReference type="Proteomes" id="UP000247810">
    <property type="component" value="Unassembled WGS sequence"/>
</dbReference>
<accession>A0A319DLS3</accession>
<dbReference type="STRING" id="1448320.A0A319DLS3"/>
<gene>
    <name evidence="1" type="ORF">BO71DRAFT_465856</name>
</gene>
<dbReference type="EMBL" id="KZ825821">
    <property type="protein sequence ID" value="PYH97694.1"/>
    <property type="molecule type" value="Genomic_DNA"/>
</dbReference>
<reference evidence="1 2" key="1">
    <citation type="submission" date="2018-02" db="EMBL/GenBank/DDBJ databases">
        <title>The genomes of Aspergillus section Nigri reveals drivers in fungal speciation.</title>
        <authorList>
            <consortium name="DOE Joint Genome Institute"/>
            <person name="Vesth T.C."/>
            <person name="Nybo J."/>
            <person name="Theobald S."/>
            <person name="Brandl J."/>
            <person name="Frisvad J.C."/>
            <person name="Nielsen K.F."/>
            <person name="Lyhne E.K."/>
            <person name="Kogle M.E."/>
            <person name="Kuo A."/>
            <person name="Riley R."/>
            <person name="Clum A."/>
            <person name="Nolan M."/>
            <person name="Lipzen A."/>
            <person name="Salamov A."/>
            <person name="Henrissat B."/>
            <person name="Wiebenga A."/>
            <person name="De vries R.P."/>
            <person name="Grigoriev I.V."/>
            <person name="Mortensen U.H."/>
            <person name="Andersen M.R."/>
            <person name="Baker S.E."/>
        </authorList>
    </citation>
    <scope>NUCLEOTIDE SEQUENCE [LARGE SCALE GENOMIC DNA]</scope>
    <source>
        <strain evidence="1 2">CBS 707.79</strain>
    </source>
</reference>
<sequence length="228" mass="24931">MDPVQEDEPFRFIDAAAKETTVALTRANIRHGFIGGYATSLIGGSRMTEDIDVIVDSDPSEARNKLLQANARFAMTPSSKVVFSGGDHQPITVELLRGGEGRQLKLPDANAVSLRSITANDLPGRVEETPIPIIAPSVLVLIKLKRWAFIADSTRPASTRKAVRDVKDIQVILTWLVNDGGLIDFEGYPEKPKHELLALVRKLYQIHTTTRPLLAATLSAEDLALISN</sequence>
<name>A0A319DLS3_9EURO</name>
<dbReference type="VEuPathDB" id="FungiDB:BO71DRAFT_465856"/>
<dbReference type="Gene3D" id="3.30.460.40">
    <property type="match status" value="1"/>
</dbReference>
<dbReference type="InterPro" id="IPR043519">
    <property type="entry name" value="NT_sf"/>
</dbReference>
<keyword evidence="2" id="KW-1185">Reference proteome</keyword>
<dbReference type="AlphaFoldDB" id="A0A319DLS3"/>
<dbReference type="OrthoDB" id="10066232at2759"/>
<evidence type="ECO:0000313" key="2">
    <source>
        <dbReference type="Proteomes" id="UP000247810"/>
    </source>
</evidence>
<dbReference type="SUPFAM" id="SSF81301">
    <property type="entry name" value="Nucleotidyltransferase"/>
    <property type="match status" value="1"/>
</dbReference>
<organism evidence="1 2">
    <name type="scientific">Aspergillus ellipticus CBS 707.79</name>
    <dbReference type="NCBI Taxonomy" id="1448320"/>
    <lineage>
        <taxon>Eukaryota</taxon>
        <taxon>Fungi</taxon>
        <taxon>Dikarya</taxon>
        <taxon>Ascomycota</taxon>
        <taxon>Pezizomycotina</taxon>
        <taxon>Eurotiomycetes</taxon>
        <taxon>Eurotiomycetidae</taxon>
        <taxon>Eurotiales</taxon>
        <taxon>Aspergillaceae</taxon>
        <taxon>Aspergillus</taxon>
        <taxon>Aspergillus subgen. Circumdati</taxon>
    </lineage>
</organism>
<evidence type="ECO:0008006" key="3">
    <source>
        <dbReference type="Google" id="ProtNLM"/>
    </source>
</evidence>
<protein>
    <recommendedName>
        <fullName evidence="3">Nucleotidyltransferase</fullName>
    </recommendedName>
</protein>
<proteinExistence type="predicted"/>